<evidence type="ECO:0000313" key="2">
    <source>
        <dbReference type="EMBL" id="CAI9945974.1"/>
    </source>
</evidence>
<keyword evidence="4" id="KW-1185">Reference proteome</keyword>
<keyword evidence="1" id="KW-0472">Membrane</keyword>
<reference evidence="3 4" key="2">
    <citation type="submission" date="2024-07" db="EMBL/GenBank/DDBJ databases">
        <authorList>
            <person name="Akdeniz Z."/>
        </authorList>
    </citation>
    <scope>NUCLEOTIDE SEQUENCE [LARGE SCALE GENOMIC DNA]</scope>
</reference>
<proteinExistence type="predicted"/>
<evidence type="ECO:0000256" key="1">
    <source>
        <dbReference type="SAM" id="Phobius"/>
    </source>
</evidence>
<organism evidence="2">
    <name type="scientific">Hexamita inflata</name>
    <dbReference type="NCBI Taxonomy" id="28002"/>
    <lineage>
        <taxon>Eukaryota</taxon>
        <taxon>Metamonada</taxon>
        <taxon>Diplomonadida</taxon>
        <taxon>Hexamitidae</taxon>
        <taxon>Hexamitinae</taxon>
        <taxon>Hexamita</taxon>
    </lineage>
</organism>
<dbReference type="AlphaFoldDB" id="A0AA86PTM0"/>
<accession>A0AA86PTM0</accession>
<evidence type="ECO:0000313" key="3">
    <source>
        <dbReference type="EMBL" id="CAL6064988.1"/>
    </source>
</evidence>
<evidence type="ECO:0000313" key="4">
    <source>
        <dbReference type="Proteomes" id="UP001642409"/>
    </source>
</evidence>
<dbReference type="EMBL" id="CATOUU010000755">
    <property type="protein sequence ID" value="CAI9945974.1"/>
    <property type="molecule type" value="Genomic_DNA"/>
</dbReference>
<name>A0AA86PTM0_9EUKA</name>
<sequence>MLFMLSLTQVCDKKSKYTGLQYICGENTACDSNYNCIRDSDQTKCNNLCAAARNSARTCTKINIFHMDTYPYLDNPQTEQSVYHCPSTKIYAPRMKTQDINWDGDTMLQHYIAIPICIVICSMLHIYCFQQRADLYQKNIREQNKRAFNLAIRAEAINTQHIIENNDVSSNINDK</sequence>
<keyword evidence="1" id="KW-1133">Transmembrane helix</keyword>
<dbReference type="EMBL" id="CAXDID020000253">
    <property type="protein sequence ID" value="CAL6064988.1"/>
    <property type="molecule type" value="Genomic_DNA"/>
</dbReference>
<feature type="transmembrane region" description="Helical" evidence="1">
    <location>
        <begin position="111"/>
        <end position="129"/>
    </location>
</feature>
<comment type="caution">
    <text evidence="2">The sequence shown here is derived from an EMBL/GenBank/DDBJ whole genome shotgun (WGS) entry which is preliminary data.</text>
</comment>
<protein>
    <submittedName>
        <fullName evidence="3">Hypothetical_protein</fullName>
    </submittedName>
</protein>
<dbReference type="Proteomes" id="UP001642409">
    <property type="component" value="Unassembled WGS sequence"/>
</dbReference>
<gene>
    <name evidence="2" type="ORF">HINF_LOCUS33619</name>
    <name evidence="3" type="ORF">HINF_LOCUS51622</name>
</gene>
<reference evidence="2" key="1">
    <citation type="submission" date="2023-06" db="EMBL/GenBank/DDBJ databases">
        <authorList>
            <person name="Kurt Z."/>
        </authorList>
    </citation>
    <scope>NUCLEOTIDE SEQUENCE</scope>
</reference>
<keyword evidence="1" id="KW-0812">Transmembrane</keyword>